<feature type="transmembrane region" description="Helical" evidence="9">
    <location>
        <begin position="278"/>
        <end position="301"/>
    </location>
</feature>
<evidence type="ECO:0000256" key="1">
    <source>
        <dbReference type="ARBA" id="ARBA00004651"/>
    </source>
</evidence>
<evidence type="ECO:0000256" key="3">
    <source>
        <dbReference type="ARBA" id="ARBA00022475"/>
    </source>
</evidence>
<feature type="transmembrane region" description="Helical" evidence="9">
    <location>
        <begin position="415"/>
        <end position="436"/>
    </location>
</feature>
<dbReference type="RefSeq" id="WP_189991767.1">
    <property type="nucleotide sequence ID" value="NZ_BNCB01000003.1"/>
</dbReference>
<feature type="transmembrane region" description="Helical" evidence="9">
    <location>
        <begin position="21"/>
        <end position="43"/>
    </location>
</feature>
<evidence type="ECO:0000313" key="12">
    <source>
        <dbReference type="Proteomes" id="UP000646738"/>
    </source>
</evidence>
<dbReference type="InterPro" id="IPR020846">
    <property type="entry name" value="MFS_dom"/>
</dbReference>
<dbReference type="InterPro" id="IPR005829">
    <property type="entry name" value="Sugar_transporter_CS"/>
</dbReference>
<feature type="transmembrane region" description="Helical" evidence="9">
    <location>
        <begin position="239"/>
        <end position="257"/>
    </location>
</feature>
<keyword evidence="3" id="KW-1003">Cell membrane</keyword>
<dbReference type="EMBL" id="BNEA01000001">
    <property type="protein sequence ID" value="GHI50291.1"/>
    <property type="molecule type" value="Genomic_DNA"/>
</dbReference>
<proteinExistence type="predicted"/>
<evidence type="ECO:0000313" key="11">
    <source>
        <dbReference type="EMBL" id="GHI50291.1"/>
    </source>
</evidence>
<keyword evidence="5 9" id="KW-1133">Transmembrane helix</keyword>
<dbReference type="PANTHER" id="PTHR42718:SF46">
    <property type="entry name" value="BLR6921 PROTEIN"/>
    <property type="match status" value="1"/>
</dbReference>
<feature type="transmembrane region" description="Helical" evidence="9">
    <location>
        <begin position="367"/>
        <end position="395"/>
    </location>
</feature>
<feature type="domain" description="Major facilitator superfamily (MFS) profile" evidence="10">
    <location>
        <begin position="21"/>
        <end position="480"/>
    </location>
</feature>
<evidence type="ECO:0000256" key="6">
    <source>
        <dbReference type="ARBA" id="ARBA00023136"/>
    </source>
</evidence>
<dbReference type="Proteomes" id="UP000646738">
    <property type="component" value="Unassembled WGS sequence"/>
</dbReference>
<keyword evidence="7" id="KW-0046">Antibiotic resistance</keyword>
<comment type="subcellular location">
    <subcellularLocation>
        <location evidence="1">Cell membrane</location>
        <topology evidence="1">Multi-pass membrane protein</topology>
    </subcellularLocation>
</comment>
<gene>
    <name evidence="11" type="ORF">Srubr_01370</name>
</gene>
<keyword evidence="6 9" id="KW-0472">Membrane</keyword>
<organism evidence="11 12">
    <name type="scientific">Streptomyces rubradiris</name>
    <name type="common">Streptomyces achromogenes subsp. rubradiris</name>
    <dbReference type="NCBI Taxonomy" id="285531"/>
    <lineage>
        <taxon>Bacteria</taxon>
        <taxon>Bacillati</taxon>
        <taxon>Actinomycetota</taxon>
        <taxon>Actinomycetes</taxon>
        <taxon>Kitasatosporales</taxon>
        <taxon>Streptomycetaceae</taxon>
        <taxon>Streptomyces</taxon>
    </lineage>
</organism>
<accession>A0ABQ3R348</accession>
<evidence type="ECO:0000259" key="10">
    <source>
        <dbReference type="PROSITE" id="PS50850"/>
    </source>
</evidence>
<feature type="transmembrane region" description="Helical" evidence="9">
    <location>
        <begin position="58"/>
        <end position="75"/>
    </location>
</feature>
<dbReference type="InterPro" id="IPR011701">
    <property type="entry name" value="MFS"/>
</dbReference>
<feature type="transmembrane region" description="Helical" evidence="9">
    <location>
        <begin position="342"/>
        <end position="361"/>
    </location>
</feature>
<dbReference type="Pfam" id="PF07690">
    <property type="entry name" value="MFS_1"/>
    <property type="match status" value="1"/>
</dbReference>
<dbReference type="CDD" id="cd17321">
    <property type="entry name" value="MFS_MMR_MDR_like"/>
    <property type="match status" value="1"/>
</dbReference>
<feature type="transmembrane region" description="Helical" evidence="9">
    <location>
        <begin position="208"/>
        <end position="227"/>
    </location>
</feature>
<feature type="transmembrane region" description="Helical" evidence="9">
    <location>
        <begin position="117"/>
        <end position="137"/>
    </location>
</feature>
<evidence type="ECO:0000256" key="2">
    <source>
        <dbReference type="ARBA" id="ARBA00022448"/>
    </source>
</evidence>
<dbReference type="Gene3D" id="1.20.1720.10">
    <property type="entry name" value="Multidrug resistance protein D"/>
    <property type="match status" value="1"/>
</dbReference>
<feature type="transmembrane region" description="Helical" evidence="9">
    <location>
        <begin position="174"/>
        <end position="196"/>
    </location>
</feature>
<comment type="caution">
    <text evidence="11">The sequence shown here is derived from an EMBL/GenBank/DDBJ whole genome shotgun (WGS) entry which is preliminary data.</text>
</comment>
<reference evidence="12" key="1">
    <citation type="submission" date="2023-07" db="EMBL/GenBank/DDBJ databases">
        <title>Whole genome shotgun sequence of Streptomyces achromogenes subsp. rubradiris NBRC 14000.</title>
        <authorList>
            <person name="Komaki H."/>
            <person name="Tamura T."/>
        </authorList>
    </citation>
    <scope>NUCLEOTIDE SEQUENCE [LARGE SCALE GENOMIC DNA]</scope>
    <source>
        <strain evidence="12">NBRC 14000</strain>
    </source>
</reference>
<name>A0ABQ3R348_STRRR</name>
<feature type="transmembrane region" description="Helical" evidence="9">
    <location>
        <begin position="456"/>
        <end position="476"/>
    </location>
</feature>
<feature type="transmembrane region" description="Helical" evidence="9">
    <location>
        <begin position="87"/>
        <end position="105"/>
    </location>
</feature>
<dbReference type="Gene3D" id="1.20.1250.20">
    <property type="entry name" value="MFS general substrate transporter like domains"/>
    <property type="match status" value="1"/>
</dbReference>
<evidence type="ECO:0000256" key="5">
    <source>
        <dbReference type="ARBA" id="ARBA00022989"/>
    </source>
</evidence>
<keyword evidence="12" id="KW-1185">Reference proteome</keyword>
<dbReference type="PROSITE" id="PS00216">
    <property type="entry name" value="SUGAR_TRANSPORT_1"/>
    <property type="match status" value="1"/>
</dbReference>
<keyword evidence="2" id="KW-0813">Transport</keyword>
<dbReference type="SUPFAM" id="SSF103473">
    <property type="entry name" value="MFS general substrate transporter"/>
    <property type="match status" value="1"/>
</dbReference>
<feature type="transmembrane region" description="Helical" evidence="9">
    <location>
        <begin position="307"/>
        <end position="330"/>
    </location>
</feature>
<evidence type="ECO:0000256" key="4">
    <source>
        <dbReference type="ARBA" id="ARBA00022692"/>
    </source>
</evidence>
<evidence type="ECO:0000256" key="9">
    <source>
        <dbReference type="SAM" id="Phobius"/>
    </source>
</evidence>
<dbReference type="PROSITE" id="PS50850">
    <property type="entry name" value="MFS"/>
    <property type="match status" value="1"/>
</dbReference>
<protein>
    <submittedName>
        <fullName evidence="11">MFS transporter</fullName>
    </submittedName>
</protein>
<feature type="region of interest" description="Disordered" evidence="8">
    <location>
        <begin position="481"/>
        <end position="508"/>
    </location>
</feature>
<feature type="transmembrane region" description="Helical" evidence="9">
    <location>
        <begin position="149"/>
        <end position="168"/>
    </location>
</feature>
<dbReference type="PANTHER" id="PTHR42718">
    <property type="entry name" value="MAJOR FACILITATOR SUPERFAMILY MULTIDRUG TRANSPORTER MFSC"/>
    <property type="match status" value="1"/>
</dbReference>
<keyword evidence="4 9" id="KW-0812">Transmembrane</keyword>
<sequence length="508" mass="51650">MSETTASPVTPTTPDPRRWKALAFIAMAQLLVNLDTTIVNIALPSAQADLGISDGNRQWIVTAYALTFGGLLLLGGRIADLWGRRRTFLTGLIGFAAASVLGGAAGDQILLFAARALQGAFGALLAPAALSLLAVLFTDHQERGKAFGLYAAISGSGAAIGLLLGGVLTEYLDWRWTLYVLAPVALLAAAGAAAVIREPAGARNRSPLDLPGAVLSTLGLAGLVYGVTRAESHGWDDATTIALLAGAVIVLVLFVALQAKVKAPLLPLRVVTDRNRGGAFLSLGLAIIGLFGLFLFLTYYLQVVKGYSAALTGVAFLPLTVGLMAGSTQIGARLLPRVPPRLIMGPGFLLAALGLLLLTQLEADSAYALFVLPGQLLFGLGLGTAMIPAISLATIGVRPGDAGVASAMVNTAQQIGGAIGTALLNTIAAGVTAAYVDAHAGEEAALSAGMVDGFTTAFWWSVGILLVAAVVVLAAVDARAPGGPEAGPRDAEASAPAPSGTAEPAQQV</sequence>
<evidence type="ECO:0000256" key="7">
    <source>
        <dbReference type="ARBA" id="ARBA00023251"/>
    </source>
</evidence>
<evidence type="ECO:0000256" key="8">
    <source>
        <dbReference type="SAM" id="MobiDB-lite"/>
    </source>
</evidence>
<dbReference type="InterPro" id="IPR036259">
    <property type="entry name" value="MFS_trans_sf"/>
</dbReference>